<keyword evidence="7" id="KW-0067">ATP-binding</keyword>
<keyword evidence="6" id="KW-0269">Exonuclease</keyword>
<dbReference type="RefSeq" id="WP_112790220.1">
    <property type="nucleotide sequence ID" value="NZ_NAQV01000018.1"/>
</dbReference>
<dbReference type="GO" id="GO:0005524">
    <property type="term" value="F:ATP binding"/>
    <property type="evidence" value="ECO:0007669"/>
    <property type="project" value="UniProtKB-KW"/>
</dbReference>
<name>A0A328KS17_9LACT</name>
<dbReference type="GO" id="GO:0006310">
    <property type="term" value="P:DNA recombination"/>
    <property type="evidence" value="ECO:0007669"/>
    <property type="project" value="TreeGrafter"/>
</dbReference>
<dbReference type="GO" id="GO:0004386">
    <property type="term" value="F:helicase activity"/>
    <property type="evidence" value="ECO:0007669"/>
    <property type="project" value="UniProtKB-KW"/>
</dbReference>
<accession>A0A328KS17</accession>
<keyword evidence="8" id="KW-0238">DNA-binding</keyword>
<organism evidence="11 12">
    <name type="scientific">Dolosigranulum pigrum</name>
    <dbReference type="NCBI Taxonomy" id="29394"/>
    <lineage>
        <taxon>Bacteria</taxon>
        <taxon>Bacillati</taxon>
        <taxon>Bacillota</taxon>
        <taxon>Bacilli</taxon>
        <taxon>Lactobacillales</taxon>
        <taxon>Carnobacteriaceae</taxon>
        <taxon>Dolosigranulum</taxon>
    </lineage>
</organism>
<dbReference type="SUPFAM" id="SSF52540">
    <property type="entry name" value="P-loop containing nucleoside triphosphate hydrolases"/>
    <property type="match status" value="1"/>
</dbReference>
<dbReference type="InterPro" id="IPR027417">
    <property type="entry name" value="P-loop_NTPase"/>
</dbReference>
<proteinExistence type="predicted"/>
<evidence type="ECO:0000256" key="7">
    <source>
        <dbReference type="ARBA" id="ARBA00022840"/>
    </source>
</evidence>
<dbReference type="InterPro" id="IPR014017">
    <property type="entry name" value="DNA_helicase_UvrD-like_C"/>
</dbReference>
<keyword evidence="5" id="KW-0347">Helicase</keyword>
<dbReference type="EMBL" id="NAQV01000018">
    <property type="protein sequence ID" value="RAN63123.1"/>
    <property type="molecule type" value="Genomic_DNA"/>
</dbReference>
<keyword evidence="2" id="KW-0547">Nucleotide-binding</keyword>
<gene>
    <name evidence="11" type="ORF">B8A44_06485</name>
</gene>
<dbReference type="Gene3D" id="3.40.50.300">
    <property type="entry name" value="P-loop containing nucleotide triphosphate hydrolases"/>
    <property type="match status" value="4"/>
</dbReference>
<dbReference type="PANTHER" id="PTHR30591:SF1">
    <property type="entry name" value="RECBCD ENZYME SUBUNIT RECC"/>
    <property type="match status" value="1"/>
</dbReference>
<dbReference type="Pfam" id="PF21445">
    <property type="entry name" value="ADDB_N"/>
    <property type="match status" value="1"/>
</dbReference>
<dbReference type="InterPro" id="IPR049035">
    <property type="entry name" value="ADDB_N"/>
</dbReference>
<sequence length="1187" mass="137234">MALTFVLGRATSQKESYLYDLAKQQLQQDDVETVYYLIPDHLKFESEVAMLKYFNKDQSQSGMIDLQVYSFNRLAWHLLQQTGTFSQTRLSETGLSMLVKHIIRDIEEDLTIFRGESHFEGFVQKVLQMLLEFRGGKIDPQSLRNINNQMDAHDLTQKLHDLSLIYEKFLDALDGKYLEKEDVLRLLIAELKQRDLSKTVIIINQLETFSAQELELVLTLIAHCQHVYLALTLDRPYMLNERPGNFDLFYQSGMTYHTIFNLVKTPEWGMIPVENILLNDVDETIVPPLIALERFWVNSQNGQSLPQKSTIPSTDETIQVVQATTRQAEVEYIAATIRDLTRLRDFRYRDILVTARDVDAYKDVLQPMFQQEGIPYFMNERESMADHPFALFLNALLRLYKRHFRYEDMMSLLKTELFVPANYSDQDWRQMVDVMENVMLAYGYEGSYWLRDEPWQYARFDLDEISDPLDYDQQLEETANMVKNIIREALLPLFAIFDKAETNLEAVQALYNFLVKQGIKERLLTWRDRDIENGQLDHSRKHEQVWNVFINLLDEFVEILGEQVWAVEECLAIFETGFEQGTYSSVPPTLDQVTVSPFTFSRVSRHKIVFLLGVNEEALPVTAEQSSILTDEDREMIAEELGDQQYLMPSTEALLAGEPFAAYRMFNAASEQLIITYSQKRDSGNDHYLSPYVQRIVDYFPSVTVNRLPLIEESLRQEHASAVLPLIGGFQSTLGKLIQAIRITRDHQQPLNPFWSGLYRYMMRSLSPAQERLLTSLSYKNVPKNISSTLAEQLYGTDMHLSISQLEQYFKDPYSHFLQYGLKLRERDTLELTPAESGSFYHDILDQLISYVITEGLDITEVPPAQIRELAAEIAKDLLTKSRYKILTTTHQLAFIARMLQETVSEQLLAMQEQFRRSAMRPSKTEVLFGRLGSQTGIPGLSFDLSPQHTMHVRGKIDRIDQMVVEDQHHLQVVDYKSSRKSLDYSQLEAGLMLQMLTYFDVALTHSQALFGQAHRPMSAFYAHVYSPWLNYTDLLNQSAEDAWLKAFKHDGLIVNYPDMFGQFEQTLAPKVGSLIYPIKLNADGTPSKRSKIITPTELKLMFQHNRALIQQAGKAIISGQIELRPYKDQYADSAPSGKFHSISLFDALLPENNYRYLENLSKEEYIQKLQTIYEQLQGDDNDESIS</sequence>
<evidence type="ECO:0000256" key="1">
    <source>
        <dbReference type="ARBA" id="ARBA00022722"/>
    </source>
</evidence>
<evidence type="ECO:0000313" key="11">
    <source>
        <dbReference type="EMBL" id="RAN63123.1"/>
    </source>
</evidence>
<dbReference type="Gene3D" id="3.90.320.10">
    <property type="match status" value="1"/>
</dbReference>
<keyword evidence="1" id="KW-0540">Nuclease</keyword>
<evidence type="ECO:0000259" key="10">
    <source>
        <dbReference type="PROSITE" id="PS51217"/>
    </source>
</evidence>
<dbReference type="GO" id="GO:0004527">
    <property type="term" value="F:exonuclease activity"/>
    <property type="evidence" value="ECO:0007669"/>
    <property type="project" value="UniProtKB-KW"/>
</dbReference>
<evidence type="ECO:0000256" key="4">
    <source>
        <dbReference type="ARBA" id="ARBA00022801"/>
    </source>
</evidence>
<reference evidence="11 12" key="1">
    <citation type="submission" date="2017-03" db="EMBL/GenBank/DDBJ databases">
        <title>wgs assembly of Dolosigranulum pigrum KPL CDC strains.</title>
        <authorList>
            <person name="Brugger S.D."/>
            <person name="Pettigrew M."/>
            <person name="Kong Y."/>
            <person name="Lemon K.P."/>
        </authorList>
    </citation>
    <scope>NUCLEOTIDE SEQUENCE [LARGE SCALE GENOMIC DNA]</scope>
    <source>
        <strain evidence="11 12">KPL1931_CDC4294-98</strain>
    </source>
</reference>
<evidence type="ECO:0000256" key="9">
    <source>
        <dbReference type="ARBA" id="ARBA00023204"/>
    </source>
</evidence>
<dbReference type="PROSITE" id="PS51217">
    <property type="entry name" value="UVRD_HELICASE_CTER"/>
    <property type="match status" value="1"/>
</dbReference>
<dbReference type="Proteomes" id="UP000249099">
    <property type="component" value="Unassembled WGS sequence"/>
</dbReference>
<dbReference type="GO" id="GO:0003677">
    <property type="term" value="F:DNA binding"/>
    <property type="evidence" value="ECO:0007669"/>
    <property type="project" value="UniProtKB-KW"/>
</dbReference>
<protein>
    <recommendedName>
        <fullName evidence="10">UvrD-like helicase C-terminal domain-containing protein</fullName>
    </recommendedName>
</protein>
<feature type="domain" description="UvrD-like helicase C-terminal" evidence="10">
    <location>
        <begin position="287"/>
        <end position="591"/>
    </location>
</feature>
<dbReference type="Pfam" id="PF12705">
    <property type="entry name" value="PDDEXK_1"/>
    <property type="match status" value="1"/>
</dbReference>
<evidence type="ECO:0000256" key="2">
    <source>
        <dbReference type="ARBA" id="ARBA00022741"/>
    </source>
</evidence>
<dbReference type="PANTHER" id="PTHR30591">
    <property type="entry name" value="RECBCD ENZYME SUBUNIT RECC"/>
    <property type="match status" value="1"/>
</dbReference>
<evidence type="ECO:0000256" key="5">
    <source>
        <dbReference type="ARBA" id="ARBA00022806"/>
    </source>
</evidence>
<dbReference type="AlphaFoldDB" id="A0A328KS17"/>
<keyword evidence="4" id="KW-0378">Hydrolase</keyword>
<keyword evidence="3" id="KW-0227">DNA damage</keyword>
<evidence type="ECO:0000256" key="3">
    <source>
        <dbReference type="ARBA" id="ARBA00022763"/>
    </source>
</evidence>
<evidence type="ECO:0000256" key="6">
    <source>
        <dbReference type="ARBA" id="ARBA00022839"/>
    </source>
</evidence>
<evidence type="ECO:0000313" key="12">
    <source>
        <dbReference type="Proteomes" id="UP000249099"/>
    </source>
</evidence>
<dbReference type="InterPro" id="IPR038726">
    <property type="entry name" value="PDDEXK_AddAB-type"/>
</dbReference>
<dbReference type="GO" id="GO:0006281">
    <property type="term" value="P:DNA repair"/>
    <property type="evidence" value="ECO:0007669"/>
    <property type="project" value="UniProtKB-KW"/>
</dbReference>
<evidence type="ECO:0000256" key="8">
    <source>
        <dbReference type="ARBA" id="ARBA00023125"/>
    </source>
</evidence>
<keyword evidence="9" id="KW-0234">DNA repair</keyword>
<dbReference type="InterPro" id="IPR011604">
    <property type="entry name" value="PDDEXK-like_dom_sf"/>
</dbReference>
<comment type="caution">
    <text evidence="11">The sequence shown here is derived from an EMBL/GenBank/DDBJ whole genome shotgun (WGS) entry which is preliminary data.</text>
</comment>